<gene>
    <name evidence="4" type="ORF">G6F64_011531</name>
</gene>
<dbReference type="GO" id="GO:0003676">
    <property type="term" value="F:nucleic acid binding"/>
    <property type="evidence" value="ECO:0007669"/>
    <property type="project" value="InterPro"/>
</dbReference>
<evidence type="ECO:0000256" key="1">
    <source>
        <dbReference type="PROSITE-ProRule" id="PRU00047"/>
    </source>
</evidence>
<dbReference type="Proteomes" id="UP000716291">
    <property type="component" value="Unassembled WGS sequence"/>
</dbReference>
<reference evidence="4" key="1">
    <citation type="journal article" date="2020" name="Microb. Genom.">
        <title>Genetic diversity of clinical and environmental Mucorales isolates obtained from an investigation of mucormycosis cases among solid organ transplant recipients.</title>
        <authorList>
            <person name="Nguyen M.H."/>
            <person name="Kaul D."/>
            <person name="Muto C."/>
            <person name="Cheng S.J."/>
            <person name="Richter R.A."/>
            <person name="Bruno V.M."/>
            <person name="Liu G."/>
            <person name="Beyhan S."/>
            <person name="Sundermann A.J."/>
            <person name="Mounaud S."/>
            <person name="Pasculle A.W."/>
            <person name="Nierman W.C."/>
            <person name="Driscoll E."/>
            <person name="Cumbie R."/>
            <person name="Clancy C.J."/>
            <person name="Dupont C.L."/>
        </authorList>
    </citation>
    <scope>NUCLEOTIDE SEQUENCE</scope>
    <source>
        <strain evidence="4">GL11</strain>
    </source>
</reference>
<dbReference type="PANTHER" id="PTHR33223">
    <property type="entry name" value="CCHC-TYPE DOMAIN-CONTAINING PROTEIN"/>
    <property type="match status" value="1"/>
</dbReference>
<sequence length="320" mass="35947">MANNSTTNSGSGTGSGTHLIRFLREIRDFSGSTNARQQDSSQIIQNPLNWLKQIERLKELGGVADKEVLIVARDHLVGKAAAWFDVACSEVKTWSEFSTLFKKRFCVGLEDHCWNQIYSLKQADYEDVDDVDVRLRELFSLVGLTDEKLKIRLVLNAINPVVACEVERNKTTDKFKDLDSVVDAAAHAETVVRKYQNKVASFPGSPMTNRSGNINKKYQEQDWHSALDDNHSVKTVSTMEELLKEFKELKFSIVQSVGVSNGASDGRNVRPFSCFYCKKEGHRKAECPEFLQKKKDVPKPPSVETDGVNNLGKEMGPQEV</sequence>
<dbReference type="SUPFAM" id="SSF57756">
    <property type="entry name" value="Retrovirus zinc finger-like domains"/>
    <property type="match status" value="1"/>
</dbReference>
<keyword evidence="1" id="KW-0862">Zinc</keyword>
<dbReference type="Pfam" id="PF00098">
    <property type="entry name" value="zf-CCHC"/>
    <property type="match status" value="1"/>
</dbReference>
<feature type="domain" description="CCHC-type" evidence="3">
    <location>
        <begin position="274"/>
        <end position="289"/>
    </location>
</feature>
<protein>
    <recommendedName>
        <fullName evidence="3">CCHC-type domain-containing protein</fullName>
    </recommendedName>
</protein>
<dbReference type="SMART" id="SM00343">
    <property type="entry name" value="ZnF_C2HC"/>
    <property type="match status" value="1"/>
</dbReference>
<organism evidence="4 5">
    <name type="scientific">Rhizopus oryzae</name>
    <name type="common">Mucormycosis agent</name>
    <name type="synonym">Rhizopus arrhizus var. delemar</name>
    <dbReference type="NCBI Taxonomy" id="64495"/>
    <lineage>
        <taxon>Eukaryota</taxon>
        <taxon>Fungi</taxon>
        <taxon>Fungi incertae sedis</taxon>
        <taxon>Mucoromycota</taxon>
        <taxon>Mucoromycotina</taxon>
        <taxon>Mucoromycetes</taxon>
        <taxon>Mucorales</taxon>
        <taxon>Mucorineae</taxon>
        <taxon>Rhizopodaceae</taxon>
        <taxon>Rhizopus</taxon>
    </lineage>
</organism>
<evidence type="ECO:0000313" key="5">
    <source>
        <dbReference type="Proteomes" id="UP000716291"/>
    </source>
</evidence>
<evidence type="ECO:0000313" key="4">
    <source>
        <dbReference type="EMBL" id="KAG1301744.1"/>
    </source>
</evidence>
<dbReference type="AlphaFoldDB" id="A0A9P6WZ26"/>
<dbReference type="PANTHER" id="PTHR33223:SF6">
    <property type="entry name" value="CCHC-TYPE DOMAIN-CONTAINING PROTEIN"/>
    <property type="match status" value="1"/>
</dbReference>
<dbReference type="Gene3D" id="4.10.60.10">
    <property type="entry name" value="Zinc finger, CCHC-type"/>
    <property type="match status" value="1"/>
</dbReference>
<accession>A0A9P6WZ26</accession>
<dbReference type="EMBL" id="JAANQT010002850">
    <property type="protein sequence ID" value="KAG1301744.1"/>
    <property type="molecule type" value="Genomic_DNA"/>
</dbReference>
<evidence type="ECO:0000256" key="2">
    <source>
        <dbReference type="SAM" id="MobiDB-lite"/>
    </source>
</evidence>
<evidence type="ECO:0000259" key="3">
    <source>
        <dbReference type="PROSITE" id="PS50158"/>
    </source>
</evidence>
<keyword evidence="1" id="KW-0863">Zinc-finger</keyword>
<dbReference type="GO" id="GO:0008270">
    <property type="term" value="F:zinc ion binding"/>
    <property type="evidence" value="ECO:0007669"/>
    <property type="project" value="UniProtKB-KW"/>
</dbReference>
<dbReference type="InterPro" id="IPR001878">
    <property type="entry name" value="Znf_CCHC"/>
</dbReference>
<proteinExistence type="predicted"/>
<keyword evidence="1" id="KW-0479">Metal-binding</keyword>
<comment type="caution">
    <text evidence="4">The sequence shown here is derived from an EMBL/GenBank/DDBJ whole genome shotgun (WGS) entry which is preliminary data.</text>
</comment>
<feature type="region of interest" description="Disordered" evidence="2">
    <location>
        <begin position="293"/>
        <end position="320"/>
    </location>
</feature>
<name>A0A9P6WZ26_RHIOR</name>
<keyword evidence="5" id="KW-1185">Reference proteome</keyword>
<dbReference type="PROSITE" id="PS50158">
    <property type="entry name" value="ZF_CCHC"/>
    <property type="match status" value="1"/>
</dbReference>
<dbReference type="InterPro" id="IPR036875">
    <property type="entry name" value="Znf_CCHC_sf"/>
</dbReference>